<evidence type="ECO:0000259" key="6">
    <source>
        <dbReference type="PROSITE" id="PS50966"/>
    </source>
</evidence>
<reference evidence="7" key="1">
    <citation type="submission" date="2020-02" db="EMBL/GenBank/DDBJ databases">
        <authorList>
            <person name="Meier V. D."/>
        </authorList>
    </citation>
    <scope>NUCLEOTIDE SEQUENCE</scope>
    <source>
        <strain evidence="7">AVDCRST_MAG74</strain>
    </source>
</reference>
<feature type="compositionally biased region" description="Acidic residues" evidence="5">
    <location>
        <begin position="129"/>
        <end position="139"/>
    </location>
</feature>
<dbReference type="EMBL" id="CADCUR010000092">
    <property type="protein sequence ID" value="CAA9392997.1"/>
    <property type="molecule type" value="Genomic_DNA"/>
</dbReference>
<name>A0A6J4NT80_9BACT</name>
<dbReference type="InterPro" id="IPR007527">
    <property type="entry name" value="Znf_SWIM"/>
</dbReference>
<comment type="similarity">
    <text evidence="1">Belongs to the RAD52 family.</text>
</comment>
<dbReference type="Pfam" id="PF04098">
    <property type="entry name" value="Rad52_Rad22"/>
    <property type="match status" value="1"/>
</dbReference>
<keyword evidence="4" id="KW-0479">Metal-binding</keyword>
<dbReference type="GO" id="GO:0006302">
    <property type="term" value="P:double-strand break repair"/>
    <property type="evidence" value="ECO:0007669"/>
    <property type="project" value="UniProtKB-ARBA"/>
</dbReference>
<evidence type="ECO:0000256" key="2">
    <source>
        <dbReference type="ARBA" id="ARBA00022763"/>
    </source>
</evidence>
<evidence type="ECO:0000256" key="1">
    <source>
        <dbReference type="ARBA" id="ARBA00006638"/>
    </source>
</evidence>
<dbReference type="GO" id="GO:0008270">
    <property type="term" value="F:zinc ion binding"/>
    <property type="evidence" value="ECO:0007669"/>
    <property type="project" value="UniProtKB-KW"/>
</dbReference>
<keyword evidence="3" id="KW-0234">DNA repair</keyword>
<feature type="compositionally biased region" description="Basic and acidic residues" evidence="5">
    <location>
        <begin position="151"/>
        <end position="179"/>
    </location>
</feature>
<evidence type="ECO:0000256" key="4">
    <source>
        <dbReference type="PROSITE-ProRule" id="PRU00325"/>
    </source>
</evidence>
<protein>
    <recommendedName>
        <fullName evidence="6">SWIM-type domain-containing protein</fullName>
    </recommendedName>
</protein>
<keyword evidence="2" id="KW-0227">DNA damage</keyword>
<evidence type="ECO:0000256" key="3">
    <source>
        <dbReference type="ARBA" id="ARBA00023204"/>
    </source>
</evidence>
<gene>
    <name evidence="7" type="ORF">AVDCRST_MAG74-1112</name>
</gene>
<evidence type="ECO:0000313" key="7">
    <source>
        <dbReference type="EMBL" id="CAA9392997.1"/>
    </source>
</evidence>
<organism evidence="7">
    <name type="scientific">uncultured Pyrinomonadaceae bacterium</name>
    <dbReference type="NCBI Taxonomy" id="2283094"/>
    <lineage>
        <taxon>Bacteria</taxon>
        <taxon>Pseudomonadati</taxon>
        <taxon>Acidobacteriota</taxon>
        <taxon>Blastocatellia</taxon>
        <taxon>Blastocatellales</taxon>
        <taxon>Pyrinomonadaceae</taxon>
        <taxon>environmental samples</taxon>
    </lineage>
</organism>
<feature type="domain" description="SWIM-type" evidence="6">
    <location>
        <begin position="48"/>
        <end position="88"/>
    </location>
</feature>
<dbReference type="Pfam" id="PF04434">
    <property type="entry name" value="SWIM"/>
    <property type="match status" value="1"/>
</dbReference>
<proteinExistence type="inferred from homology"/>
<evidence type="ECO:0000256" key="5">
    <source>
        <dbReference type="SAM" id="MobiDB-lite"/>
    </source>
</evidence>
<dbReference type="Gene3D" id="3.30.390.80">
    <property type="entry name" value="DNA repair protein Rad52/59/22"/>
    <property type="match status" value="1"/>
</dbReference>
<keyword evidence="4" id="KW-0862">Zinc</keyword>
<dbReference type="PROSITE" id="PS50966">
    <property type="entry name" value="ZF_SWIM"/>
    <property type="match status" value="1"/>
</dbReference>
<keyword evidence="4" id="KW-0863">Zinc-finger</keyword>
<sequence>MTAVAVEKNLTDKKDKRAKSIAAMGLVNREGDRFMVSTPSLRGKQTSYEVWRSETGKIRCNCLEFEEAAVSDLSFRCEHILAVKYALVAKNIESATKQPVKVETQVEVKPTEAVVEDTSATESSTDAELPNEEDEFDNESEVRNSQVQIEMSKDGEQKADDVRENVSENGHTETRKVPEPSHLANTQGDKKMTQANTNETSLAIAEESADAETANNVLNFTTTLRELRKNVDPELVKQREGWRDRNGNTHYVDYVEWHTVADILDENAPNWMHTVKDIRQIGDIFTVTVAITIDGITREGIGTGTADTELGIKKAEHDALKRAAVKFGIARDLYKKESDRIEREGAVPPPTNNDGFPSNPIAKSLSDLVTAKQLGMIRAISREIGVDPEVECQNVMQCKTDELSKKAASGLIQHLQDMQKGNEVAQPQPMRRAG</sequence>
<dbReference type="GO" id="GO:0006310">
    <property type="term" value="P:DNA recombination"/>
    <property type="evidence" value="ECO:0007669"/>
    <property type="project" value="UniProtKB-ARBA"/>
</dbReference>
<accession>A0A6J4NT80</accession>
<dbReference type="InterPro" id="IPR042525">
    <property type="entry name" value="Rad52_Rad59_Rad22_sf"/>
</dbReference>
<dbReference type="AlphaFoldDB" id="A0A6J4NT80"/>
<feature type="region of interest" description="Disordered" evidence="5">
    <location>
        <begin position="113"/>
        <end position="192"/>
    </location>
</feature>
<dbReference type="InterPro" id="IPR041247">
    <property type="entry name" value="Rad52_fam"/>
</dbReference>
<feature type="compositionally biased region" description="Polar residues" evidence="5">
    <location>
        <begin position="183"/>
        <end position="192"/>
    </location>
</feature>